<evidence type="ECO:0000256" key="2">
    <source>
        <dbReference type="ARBA" id="ARBA00007161"/>
    </source>
</evidence>
<protein>
    <recommendedName>
        <fullName evidence="6">Band 7 domain-containing protein</fullName>
    </recommendedName>
</protein>
<keyword evidence="3 5" id="KW-0472">Membrane</keyword>
<dbReference type="GO" id="GO:0002020">
    <property type="term" value="F:protease binding"/>
    <property type="evidence" value="ECO:0007669"/>
    <property type="project" value="TreeGrafter"/>
</dbReference>
<keyword evidence="4" id="KW-0175">Coiled coil</keyword>
<gene>
    <name evidence="7" type="ORF">GEMMAAP_10520</name>
</gene>
<reference evidence="7 8" key="1">
    <citation type="journal article" date="2014" name="Proc. Natl. Acad. Sci. U.S.A.">
        <title>Functional type 2 photosynthetic reaction centers found in the rare bacterial phylum Gemmatimonadetes.</title>
        <authorList>
            <person name="Zeng Y."/>
            <person name="Feng F."/>
            <person name="Medova H."/>
            <person name="Dean J."/>
            <person name="Koblizek M."/>
        </authorList>
    </citation>
    <scope>NUCLEOTIDE SEQUENCE [LARGE SCALE GENOMIC DNA]</scope>
    <source>
        <strain evidence="7 8">AP64</strain>
    </source>
</reference>
<evidence type="ECO:0000256" key="4">
    <source>
        <dbReference type="SAM" id="Coils"/>
    </source>
</evidence>
<dbReference type="STRING" id="1379270.GEMMAAP_10520"/>
<dbReference type="SUPFAM" id="SSF117892">
    <property type="entry name" value="Band 7/SPFH domain"/>
    <property type="match status" value="1"/>
</dbReference>
<dbReference type="GO" id="GO:0072659">
    <property type="term" value="P:protein localization to plasma membrane"/>
    <property type="evidence" value="ECO:0007669"/>
    <property type="project" value="TreeGrafter"/>
</dbReference>
<dbReference type="eggNOG" id="COG2268">
    <property type="taxonomic scope" value="Bacteria"/>
</dbReference>
<dbReference type="SMART" id="SM00244">
    <property type="entry name" value="PHB"/>
    <property type="match status" value="1"/>
</dbReference>
<reference evidence="7 8" key="2">
    <citation type="journal article" date="2016" name="Environ. Microbiol. Rep.">
        <title>Metagenomic evidence for the presence of phototrophic Gemmatimonadetes bacteria in diverse environments.</title>
        <authorList>
            <person name="Zeng Y."/>
            <person name="Baumbach J."/>
            <person name="Barbosa E.G."/>
            <person name="Azevedo V."/>
            <person name="Zhang C."/>
            <person name="Koblizek M."/>
        </authorList>
    </citation>
    <scope>NUCLEOTIDE SEQUENCE [LARGE SCALE GENOMIC DNA]</scope>
    <source>
        <strain evidence="7 8">AP64</strain>
    </source>
</reference>
<dbReference type="Gene3D" id="3.30.479.30">
    <property type="entry name" value="Band 7 domain"/>
    <property type="match status" value="1"/>
</dbReference>
<evidence type="ECO:0000256" key="5">
    <source>
        <dbReference type="SAM" id="Phobius"/>
    </source>
</evidence>
<dbReference type="EMBL" id="CP011454">
    <property type="protein sequence ID" value="AMW05135.1"/>
    <property type="molecule type" value="Genomic_DNA"/>
</dbReference>
<keyword evidence="8" id="KW-1185">Reference proteome</keyword>
<dbReference type="GO" id="GO:0005886">
    <property type="term" value="C:plasma membrane"/>
    <property type="evidence" value="ECO:0007669"/>
    <property type="project" value="TreeGrafter"/>
</dbReference>
<dbReference type="InterPro" id="IPR027705">
    <property type="entry name" value="Flotillin_fam"/>
</dbReference>
<comment type="subcellular location">
    <subcellularLocation>
        <location evidence="1">Membrane</location>
        <topology evidence="1">Single-pass membrane protein</topology>
    </subcellularLocation>
</comment>
<keyword evidence="5" id="KW-0812">Transmembrane</keyword>
<comment type="similarity">
    <text evidence="2">Belongs to the band 7/mec-2 family. Flotillin subfamily.</text>
</comment>
<evidence type="ECO:0000313" key="8">
    <source>
        <dbReference type="Proteomes" id="UP000076404"/>
    </source>
</evidence>
<dbReference type="Pfam" id="PF01145">
    <property type="entry name" value="Band_7"/>
    <property type="match status" value="1"/>
</dbReference>
<dbReference type="InterPro" id="IPR001107">
    <property type="entry name" value="Band_7"/>
</dbReference>
<dbReference type="Proteomes" id="UP000076404">
    <property type="component" value="Chromosome"/>
</dbReference>
<sequence>MNELLDGQFGTALFSLGGVAFVVVMLFLLVATVKQLLIIVPPNMVAVITGRRRALTDGTSVGYRVVRGGRTIRIPILEQAQWMTLNTIPLTISVRNAIARGGIPIDVQAVANVKIASMPEEVFNNAVERILGSEKQVADLAQETLAANLRGVLSTLTPEEANEDRVKFETELMKEVTRDLQKLGLQLDMLKIQNISDDAGYLRAYGRIRTAEVLRDAQIAEARTKAETEREQARATQEADVARAQSQMMVAAAQNELRVKQAELDRQAQIAERTARAAADEAQARAEKAVEEARVEVTRVRLQVEQVEPARARAEAARAEAEAAAAPVIAQGEAQAKALRAVQEQMMAAGDRGLSLLYLQQLPDMIDRLASAASDIKIDRLVVLDGGDGQGAANATQQRLGAMMRLLEAASAQYGIDPDSLLQGLSGRIAGKASADLSESA</sequence>
<dbReference type="RefSeq" id="WP_053334164.1">
    <property type="nucleotide sequence ID" value="NZ_CP011454.1"/>
</dbReference>
<organism evidence="7 8">
    <name type="scientific">Gemmatimonas phototrophica</name>
    <dbReference type="NCBI Taxonomy" id="1379270"/>
    <lineage>
        <taxon>Bacteria</taxon>
        <taxon>Pseudomonadati</taxon>
        <taxon>Gemmatimonadota</taxon>
        <taxon>Gemmatimonadia</taxon>
        <taxon>Gemmatimonadales</taxon>
        <taxon>Gemmatimonadaceae</taxon>
        <taxon>Gemmatimonas</taxon>
    </lineage>
</organism>
<keyword evidence="5" id="KW-1133">Transmembrane helix</keyword>
<dbReference type="AlphaFoldDB" id="A0A143BKL8"/>
<dbReference type="OrthoDB" id="9786220at2"/>
<accession>A0A143BKL8</accession>
<evidence type="ECO:0000256" key="3">
    <source>
        <dbReference type="ARBA" id="ARBA00023136"/>
    </source>
</evidence>
<feature type="transmembrane region" description="Helical" evidence="5">
    <location>
        <begin position="12"/>
        <end position="33"/>
    </location>
</feature>
<evidence type="ECO:0000259" key="6">
    <source>
        <dbReference type="SMART" id="SM00244"/>
    </source>
</evidence>
<dbReference type="CDD" id="cd03399">
    <property type="entry name" value="SPFH_flotillin"/>
    <property type="match status" value="1"/>
</dbReference>
<proteinExistence type="inferred from homology"/>
<dbReference type="PANTHER" id="PTHR13806:SF46">
    <property type="entry name" value="FLOTILLIN-1-RELATED"/>
    <property type="match status" value="1"/>
</dbReference>
<dbReference type="InterPro" id="IPR036013">
    <property type="entry name" value="Band_7/SPFH_dom_sf"/>
</dbReference>
<feature type="coiled-coil region" evidence="4">
    <location>
        <begin position="219"/>
        <end position="296"/>
    </location>
</feature>
<dbReference type="KEGG" id="gph:GEMMAAP_10520"/>
<evidence type="ECO:0000256" key="1">
    <source>
        <dbReference type="ARBA" id="ARBA00004167"/>
    </source>
</evidence>
<dbReference type="PANTHER" id="PTHR13806">
    <property type="entry name" value="FLOTILLIN-RELATED"/>
    <property type="match status" value="1"/>
</dbReference>
<name>A0A143BKL8_9BACT</name>
<evidence type="ECO:0000313" key="7">
    <source>
        <dbReference type="EMBL" id="AMW05135.1"/>
    </source>
</evidence>
<feature type="domain" description="Band 7" evidence="6">
    <location>
        <begin position="35"/>
        <end position="209"/>
    </location>
</feature>